<dbReference type="Proteomes" id="UP001498469">
    <property type="component" value="Unassembled WGS sequence"/>
</dbReference>
<keyword evidence="3" id="KW-1185">Reference proteome</keyword>
<sequence>MITKISKIFKISKISKLILMLTVTFSLTIGFASVTFGATDPTLNVLQKYSLVNTYVITNTKNGDSGNLLNTKATIILGTDVLSPYILSMSDFKVSEGTVSKDANGVYTLTDLISSTAPNTFHTITIERTFTTGTINYNIDKSTITAAYSGLPNYTDYLKAAVKIEVNDAGIQAKAKALTQNITNQYDKAFAIFKFVNTSMTYDLNSPYANTGAVSALAHKVGVCEDYSELYVALCRASGIPSRTVSGYRNWNGGSSTTIDVTSERHMWAEVYFPNYGWTIVEPTVSFSRAPSDSDLLNYFGKALTPAEHIATGYDYVGGTSVSSSYDRSTVYKPSISTVGTAALYVVDTSNDALDAATSAVTKAETSKSQSDLDSAKVLVVALSDSTDKTSLLSRIDALQKTINDSTANSNSLATATSAVTSAETSKLQSDLDSSKVLVVALPDSTDKASLLSRINALQKTIDNSTANSNALVTATSAVTKAETSKLQSDLDSAKVLVVALPDSTDKASLLSRIDALLKTINDSIQIEYRNIIEATRLSAIAYQTPTRNNYNIALIAVNNLKDGTNKSSLQRMLVSILKVIVTNETNATSQDAAIKIATSSVVKAEGSNLQLDVNAAKILISKMVTSIEKSDLTNRINAVQVIVTANINNTAITVATVAVVKAEGSKLQVDVNSARILISRIITSTEKTNLTNRTNAVQIIITANVKRAAIVLATT</sequence>
<dbReference type="PANTHER" id="PTHR33490">
    <property type="entry name" value="BLR5614 PROTEIN-RELATED"/>
    <property type="match status" value="1"/>
</dbReference>
<proteinExistence type="predicted"/>
<dbReference type="EMBL" id="JAZHFS010000044">
    <property type="protein sequence ID" value="MEF2115222.1"/>
    <property type="molecule type" value="Genomic_DNA"/>
</dbReference>
<evidence type="ECO:0000313" key="2">
    <source>
        <dbReference type="EMBL" id="MEF2115222.1"/>
    </source>
</evidence>
<dbReference type="Pfam" id="PF01841">
    <property type="entry name" value="Transglut_core"/>
    <property type="match status" value="1"/>
</dbReference>
<dbReference type="SMART" id="SM00460">
    <property type="entry name" value="TGc"/>
    <property type="match status" value="1"/>
</dbReference>
<reference evidence="2 3" key="1">
    <citation type="submission" date="2023-11" db="EMBL/GenBank/DDBJ databases">
        <title>Draft genome sequence of a psychrophilic Clostridium strain from permafrost water brine.</title>
        <authorList>
            <person name="Shcherbakova V.A."/>
            <person name="Trubitsyn V.E."/>
            <person name="Zakharyuk A.G."/>
        </authorList>
    </citation>
    <scope>NUCLEOTIDE SEQUENCE [LARGE SCALE GENOMIC DNA]</scope>
    <source>
        <strain evidence="2 3">14F</strain>
    </source>
</reference>
<accession>A0ABU7UXA9</accession>
<dbReference type="RefSeq" id="WP_216254513.1">
    <property type="nucleotide sequence ID" value="NZ_JAZHFS010000044.1"/>
</dbReference>
<dbReference type="PANTHER" id="PTHR33490:SF3">
    <property type="entry name" value="CONSERVED INTEGRAL MEMBRANE PROTEIN"/>
    <property type="match status" value="1"/>
</dbReference>
<name>A0ABU7UXA9_9CLOT</name>
<comment type="caution">
    <text evidence="2">The sequence shown here is derived from an EMBL/GenBank/DDBJ whole genome shotgun (WGS) entry which is preliminary data.</text>
</comment>
<gene>
    <name evidence="2" type="ORF">SJI18_23365</name>
</gene>
<organism evidence="2 3">
    <name type="scientific">Clostridium frigoriphilum</name>
    <dbReference type="NCBI Taxonomy" id="443253"/>
    <lineage>
        <taxon>Bacteria</taxon>
        <taxon>Bacillati</taxon>
        <taxon>Bacillota</taxon>
        <taxon>Clostridia</taxon>
        <taxon>Eubacteriales</taxon>
        <taxon>Clostridiaceae</taxon>
        <taxon>Clostridium</taxon>
    </lineage>
</organism>
<protein>
    <submittedName>
        <fullName evidence="2">Transglutaminase-like domain-containing protein</fullName>
    </submittedName>
</protein>
<evidence type="ECO:0000313" key="3">
    <source>
        <dbReference type="Proteomes" id="UP001498469"/>
    </source>
</evidence>
<evidence type="ECO:0000259" key="1">
    <source>
        <dbReference type="SMART" id="SM00460"/>
    </source>
</evidence>
<dbReference type="InterPro" id="IPR002931">
    <property type="entry name" value="Transglutaminase-like"/>
</dbReference>
<feature type="domain" description="Transglutaminase-like" evidence="1">
    <location>
        <begin position="216"/>
        <end position="285"/>
    </location>
</feature>